<organism evidence="3 4">
    <name type="scientific">Carnegiea gigantea</name>
    <dbReference type="NCBI Taxonomy" id="171969"/>
    <lineage>
        <taxon>Eukaryota</taxon>
        <taxon>Viridiplantae</taxon>
        <taxon>Streptophyta</taxon>
        <taxon>Embryophyta</taxon>
        <taxon>Tracheophyta</taxon>
        <taxon>Spermatophyta</taxon>
        <taxon>Magnoliopsida</taxon>
        <taxon>eudicotyledons</taxon>
        <taxon>Gunneridae</taxon>
        <taxon>Pentapetalae</taxon>
        <taxon>Caryophyllales</taxon>
        <taxon>Cactineae</taxon>
        <taxon>Cactaceae</taxon>
        <taxon>Cactoideae</taxon>
        <taxon>Echinocereeae</taxon>
        <taxon>Carnegiea</taxon>
    </lineage>
</organism>
<proteinExistence type="predicted"/>
<dbReference type="EMBL" id="JAKOGI010000427">
    <property type="protein sequence ID" value="KAJ8435236.1"/>
    <property type="molecule type" value="Genomic_DNA"/>
</dbReference>
<dbReference type="OrthoDB" id="1932454at2759"/>
<feature type="region of interest" description="Disordered" evidence="1">
    <location>
        <begin position="40"/>
        <end position="80"/>
    </location>
</feature>
<evidence type="ECO:0000313" key="4">
    <source>
        <dbReference type="Proteomes" id="UP001153076"/>
    </source>
</evidence>
<feature type="compositionally biased region" description="Basic and acidic residues" evidence="1">
    <location>
        <begin position="148"/>
        <end position="161"/>
    </location>
</feature>
<evidence type="ECO:0000256" key="1">
    <source>
        <dbReference type="SAM" id="MobiDB-lite"/>
    </source>
</evidence>
<keyword evidence="2" id="KW-0472">Membrane</keyword>
<accession>A0A9Q1K150</accession>
<reference evidence="3" key="1">
    <citation type="submission" date="2022-04" db="EMBL/GenBank/DDBJ databases">
        <title>Carnegiea gigantea Genome sequencing and assembly v2.</title>
        <authorList>
            <person name="Copetti D."/>
            <person name="Sanderson M.J."/>
            <person name="Burquez A."/>
            <person name="Wojciechowski M.F."/>
        </authorList>
    </citation>
    <scope>NUCLEOTIDE SEQUENCE</scope>
    <source>
        <strain evidence="3">SGP5-SGP5p</strain>
        <tissue evidence="3">Aerial part</tissue>
    </source>
</reference>
<dbReference type="Proteomes" id="UP001153076">
    <property type="component" value="Unassembled WGS sequence"/>
</dbReference>
<evidence type="ECO:0000313" key="3">
    <source>
        <dbReference type="EMBL" id="KAJ8435236.1"/>
    </source>
</evidence>
<sequence length="273" mass="29334">MAEVWGAELLENTPHGSTEEDTAAGLNCREAAAPERFNRGSRAGKETMGSAVTLRKPKQDSGGMDGGEAMVSGEASNTSFNEKQVSEPVISFLYMGKIILAFGFIFMLGGVFTLALENLPWLLTYISNVMKIGPVRQLRQVRPGTGGHGDRRKGEEGRGGVERQATPLWDSSTVDATTYKCSAETLEPTHIGGLVGEVGGGVGGGEETRFRATLPGDNTTTARGEEGERTSVIISGQARERMEKMASRSERGNGEGERACVRLSVRMEKMTWI</sequence>
<dbReference type="AlphaFoldDB" id="A0A9Q1K150"/>
<evidence type="ECO:0000256" key="2">
    <source>
        <dbReference type="SAM" id="Phobius"/>
    </source>
</evidence>
<name>A0A9Q1K150_9CARY</name>
<feature type="region of interest" description="Disordered" evidence="1">
    <location>
        <begin position="140"/>
        <end position="169"/>
    </location>
</feature>
<feature type="region of interest" description="Disordered" evidence="1">
    <location>
        <begin position="1"/>
        <end position="23"/>
    </location>
</feature>
<gene>
    <name evidence="3" type="ORF">Cgig2_015639</name>
</gene>
<protein>
    <submittedName>
        <fullName evidence="3">Uncharacterized protein</fullName>
    </submittedName>
</protein>
<feature type="transmembrane region" description="Helical" evidence="2">
    <location>
        <begin position="92"/>
        <end position="116"/>
    </location>
</feature>
<keyword evidence="2" id="KW-1133">Transmembrane helix</keyword>
<comment type="caution">
    <text evidence="3">The sequence shown here is derived from an EMBL/GenBank/DDBJ whole genome shotgun (WGS) entry which is preliminary data.</text>
</comment>
<keyword evidence="2" id="KW-0812">Transmembrane</keyword>
<keyword evidence="4" id="KW-1185">Reference proteome</keyword>